<proteinExistence type="predicted"/>
<organism evidence="1">
    <name type="scientific">marine metagenome</name>
    <dbReference type="NCBI Taxonomy" id="408172"/>
    <lineage>
        <taxon>unclassified sequences</taxon>
        <taxon>metagenomes</taxon>
        <taxon>ecological metagenomes</taxon>
    </lineage>
</organism>
<gene>
    <name evidence="1" type="ORF">METZ01_LOCUS474517</name>
</gene>
<name>A0A383BPD9_9ZZZZ</name>
<reference evidence="1" key="1">
    <citation type="submission" date="2018-05" db="EMBL/GenBank/DDBJ databases">
        <authorList>
            <person name="Lanie J.A."/>
            <person name="Ng W.-L."/>
            <person name="Kazmierczak K.M."/>
            <person name="Andrzejewski T.M."/>
            <person name="Davidsen T.M."/>
            <person name="Wayne K.J."/>
            <person name="Tettelin H."/>
            <person name="Glass J.I."/>
            <person name="Rusch D."/>
            <person name="Podicherti R."/>
            <person name="Tsui H.-C.T."/>
            <person name="Winkler M.E."/>
        </authorList>
    </citation>
    <scope>NUCLEOTIDE SEQUENCE</scope>
</reference>
<sequence>TVFYPTNKIRVPVNIDNVIKSGIINESDKDLIVPYIDIDLPESVLTKNQIMMLDILANNNWERPIYFTGGSYADSEYMWMKEYLQLDGLVYKLVPIRTVMDKSNPYLMGRVDSELMFEIVNKWSWGNSDGQNIYHDPETRKNSISFRSNMSRLVETLIIEKKYEKAEHIIDLAFEKMPIEFYGYYSLWTPFVDSYYKVGNNTKAAEVIGKLSNKYIQRLNYFASLDIYYQYNLTQEIVSEIERYR</sequence>
<feature type="non-terminal residue" evidence="1">
    <location>
        <position position="245"/>
    </location>
</feature>
<feature type="non-terminal residue" evidence="1">
    <location>
        <position position="1"/>
    </location>
</feature>
<protein>
    <recommendedName>
        <fullName evidence="2">DUF2723 domain-containing protein</fullName>
    </recommendedName>
</protein>
<dbReference type="AlphaFoldDB" id="A0A383BPD9"/>
<accession>A0A383BPD9</accession>
<dbReference type="EMBL" id="UINC01202043">
    <property type="protein sequence ID" value="SVE21663.1"/>
    <property type="molecule type" value="Genomic_DNA"/>
</dbReference>
<evidence type="ECO:0000313" key="1">
    <source>
        <dbReference type="EMBL" id="SVE21663.1"/>
    </source>
</evidence>
<evidence type="ECO:0008006" key="2">
    <source>
        <dbReference type="Google" id="ProtNLM"/>
    </source>
</evidence>